<feature type="compositionally biased region" description="Low complexity" evidence="1">
    <location>
        <begin position="1575"/>
        <end position="1591"/>
    </location>
</feature>
<feature type="region of interest" description="Disordered" evidence="1">
    <location>
        <begin position="1575"/>
        <end position="1599"/>
    </location>
</feature>
<feature type="compositionally biased region" description="Polar residues" evidence="1">
    <location>
        <begin position="859"/>
        <end position="908"/>
    </location>
</feature>
<dbReference type="InterPro" id="IPR036397">
    <property type="entry name" value="RNaseH_sf"/>
</dbReference>
<dbReference type="InterPro" id="IPR002156">
    <property type="entry name" value="RNaseH_domain"/>
</dbReference>
<keyword evidence="2" id="KW-0472">Membrane</keyword>
<organism evidence="4 5">
    <name type="scientific">Macrostomum lignano</name>
    <dbReference type="NCBI Taxonomy" id="282301"/>
    <lineage>
        <taxon>Eukaryota</taxon>
        <taxon>Metazoa</taxon>
        <taxon>Spiralia</taxon>
        <taxon>Lophotrochozoa</taxon>
        <taxon>Platyhelminthes</taxon>
        <taxon>Rhabditophora</taxon>
        <taxon>Macrostomorpha</taxon>
        <taxon>Macrostomida</taxon>
        <taxon>Macrostomidae</taxon>
        <taxon>Macrostomum</taxon>
    </lineage>
</organism>
<feature type="compositionally biased region" description="Low complexity" evidence="1">
    <location>
        <begin position="21"/>
        <end position="43"/>
    </location>
</feature>
<dbReference type="InterPro" id="IPR036691">
    <property type="entry name" value="Endo/exonu/phosph_ase_sf"/>
</dbReference>
<dbReference type="GO" id="GO:0004523">
    <property type="term" value="F:RNA-DNA hybrid ribonuclease activity"/>
    <property type="evidence" value="ECO:0007669"/>
    <property type="project" value="InterPro"/>
</dbReference>
<dbReference type="PANTHER" id="PTHR33426:SF45">
    <property type="entry name" value="IMMUNODEFICIENCY LENTIVIRAL MATRIX N-TERMINAL DOMAIN-CONTAINING PROTEIN-RELATED"/>
    <property type="match status" value="1"/>
</dbReference>
<dbReference type="GO" id="GO:0003676">
    <property type="term" value="F:nucleic acid binding"/>
    <property type="evidence" value="ECO:0007669"/>
    <property type="project" value="InterPro"/>
</dbReference>
<keyword evidence="2" id="KW-0812">Transmembrane</keyword>
<dbReference type="InterPro" id="IPR012337">
    <property type="entry name" value="RNaseH-like_sf"/>
</dbReference>
<evidence type="ECO:0000256" key="1">
    <source>
        <dbReference type="SAM" id="MobiDB-lite"/>
    </source>
</evidence>
<dbReference type="Pfam" id="PF00075">
    <property type="entry name" value="RNase_H"/>
    <property type="match status" value="1"/>
</dbReference>
<evidence type="ECO:0000259" key="3">
    <source>
        <dbReference type="PROSITE" id="PS50879"/>
    </source>
</evidence>
<feature type="region of interest" description="Disordered" evidence="1">
    <location>
        <begin position="19"/>
        <end position="54"/>
    </location>
</feature>
<dbReference type="Pfam" id="PF14529">
    <property type="entry name" value="Exo_endo_phos_2"/>
    <property type="match status" value="1"/>
</dbReference>
<dbReference type="PROSITE" id="PS50879">
    <property type="entry name" value="RNASE_H_1"/>
    <property type="match status" value="1"/>
</dbReference>
<dbReference type="CDD" id="cd09276">
    <property type="entry name" value="Rnase_HI_RT_non_LTR"/>
    <property type="match status" value="1"/>
</dbReference>
<evidence type="ECO:0000313" key="5">
    <source>
        <dbReference type="WBParaSite" id="maker-uti_cns_0009372-snap-gene-0.5-mRNA-1"/>
    </source>
</evidence>
<feature type="transmembrane region" description="Helical" evidence="2">
    <location>
        <begin position="2111"/>
        <end position="2135"/>
    </location>
</feature>
<feature type="compositionally biased region" description="Polar residues" evidence="1">
    <location>
        <begin position="916"/>
        <end position="943"/>
    </location>
</feature>
<protein>
    <submittedName>
        <fullName evidence="5">RNase H domain-containing protein</fullName>
    </submittedName>
</protein>
<reference evidence="5" key="1">
    <citation type="submission" date="2016-11" db="UniProtKB">
        <authorList>
            <consortium name="WormBaseParasite"/>
        </authorList>
    </citation>
    <scope>IDENTIFICATION</scope>
</reference>
<feature type="region of interest" description="Disordered" evidence="1">
    <location>
        <begin position="476"/>
        <end position="502"/>
    </location>
</feature>
<name>A0A1I8I140_9PLAT</name>
<dbReference type="SUPFAM" id="SSF56219">
    <property type="entry name" value="DNase I-like"/>
    <property type="match status" value="1"/>
</dbReference>
<evidence type="ECO:0000313" key="4">
    <source>
        <dbReference type="Proteomes" id="UP000095280"/>
    </source>
</evidence>
<sequence>TPCPERPHELLQRLRRKCLRRSAASAPASSQQQSQSSDLPSSANPKNSKNMTGRGGTMVMVCEDICYSKLDCGPPSSEMDVAACRIRPLKQPDLLVASVYIPPVSAQRQQSDRESGCPLDRIPHSGRAVIGGDFNAHGGWDQHMEEDSRGRAVEEWAARSGLTICNGTNHTRTSPATGKRSSPDISCASGALAETAISSWRTGRDLGSDHLPIFFSIQGHRPTQNKRGPARWNFRKADWRTFSDHLQLALSTPQQEASRTLDQQAAALNEEILRAAHRAILPGSRAGRRAPFWNEKFQSACDAVQEARTTAETTNTPEAMVAYNRARHHAAKTIRTERRACLESKASELNVNSDLYALLRRSEMLLLSIAAQAKGDQHAEVSRVPRRPEDAAIRYEIKAGLRNQTGHLDASEENFSVSELRTALPHGSPQKTTGGACHQIEWRKFQSSPNGLHLYGLGHSRLRRWRLGRLRVPEHTPPCGAPTELRRPHHHRVHPADKYQSALGRRRCRRSVTCFWKEQRSFTRLKSRAHESWIRDQQQTPERPMLVNDYKRPHRGCWRRAAQELTDELDLHTRAPYTAPGPPWTSTDNVVFDLNLADACNRRLPDSIRRTRALEYLASRPVPDLEIWTDGSATEGHRNGRGAAVITTRLWGQPPAFASIRHLDTTHGTSADILTDSQAALLTLMRGPCDQSDPRGAECWSHLCAMQHRIRLTWVPAHVGVEGNERADAAANRAVNLRQEEQAIPLCTAKALIHRSRRRLDRDFWGRSAPWTHPDCISRAEATAVCQLRAGCSSPCAATRHRIGIADSPRCPDCGEPNTESHLLDDCPRGDHARAVHPLDLNDAGGICRFLRVTQLTHPQHRQTQLTHPQQRQTQVAHPQHRQTQLTHPQHRQTQLTHPQHRQTQLTHPQHRQDSAHSPTAPQQTQLTHPQHRQTQLTHPQHRQTQLFLMPALPAAVFAAPVAHQQVAAARCSVEGGRVSPGHRSAADAVRLGLSSDRVEQPVLGDVASELLPGRDGLGRDGRRQHHLKTFQETGRVETQPKRGNRLKLIQENIQEALLNWLSAHTTASSSRMRGFLTDRPATGRLTLDMVEAGVRSLQLEGVIAAQVALQPPVADANEAEVAAEDGDGPVQQHQLEGLLRADLRANGVHRAELLRRQVITVGALDCHEAFGQVLQLELGGGVSARSASPRIPGSVDSVSHGGQSPEFVVLGSKSPLASRGHELQLVGLRGFDLALVHVQVLTYREASSNMDFFCNLRVNLLEPDHAMTQPRRSAWVQVELRVLTLLDAGVAAVESFDCHLRVAGLQDKQFVLRDVLLTLNARPGAAPQWNSGLSSTSSDISAESSPVRLRCTCGCSASWHFHQTGDRAKHRTWSPSPLKYQPCRTLLRARRAPPSEEYSTAKRSSVSTDSAQAVTLPSLCERRATNDSVCASGTRVQVWRFFNELADTFSLKPNGSAVRNLPVAALHRPTFQPESSMLILATSGVRRSGPVHNGGGLWQGLAEPGLHNEIVAVPGLDVELAAGVAVVAVVGAAEANLLVSLLSLETAPSRLTKARILSRPNSSRSLRMQPQQLQPFLGPQEPSQQSQGGPFRRRPQGGCCSQLRNSLQIRDGEQDADAGAAVAAEEPHEAVSAQIGVAELAALPAVHRRVSQPVSSRSPDALDVADEIPAASLVVGVVREAGHGGHLVALVVGIVVELLVPALDELFNKDFVATSRVAAASGQHGGHRWLHKPQWLGADELLVEQLGQLARLPAGLHVGFVVCQGTAVATCRDGHLGDAALAVQRPPAPVDALKCQAAAAVGERALLKVDQCSISRSARPVQAFLMIAQMRQPFESPAALTTLERAFTAVDSLVLNRVRLVSKAAVAVAALVRPLAGVNPTVHLQVALLQEAAATDVAFERPFVRMRHRSEPSFEGLAAVSPIADERSGCRAVLSASVLLQRSGRIERLLALGAGDPDARLIPTLMTKFPVDHSAAAVVHRKVCNDETIFIVFNRSVGIEIWTSSSASDSFNSDEHCSNRNISGYFRGTRSGWKLCGITKPKDDRVEKGEALTVYCSAQVKMLLLRRYVLDKNSANDAYMSFAGISLCVQEPPEPNAYDRSPDSHLSGTVTGAAVSGCAAAGVLLVLLISAAAIRAAKTDKSSAHDSPLPLLAGVDGGQHGRPMAINQAPNNFTRCALIAEFSWACSSRRFCGKDSTVNARFVGMAGWGPVALCMKSKRPLPL</sequence>
<evidence type="ECO:0000256" key="2">
    <source>
        <dbReference type="SAM" id="Phobius"/>
    </source>
</evidence>
<keyword evidence="2" id="KW-1133">Transmembrane helix</keyword>
<keyword evidence="4" id="KW-1185">Reference proteome</keyword>
<dbReference type="PANTHER" id="PTHR33426">
    <property type="entry name" value="C2H2-TYPE DOMAIN-CONTAINING PROTEIN"/>
    <property type="match status" value="1"/>
</dbReference>
<proteinExistence type="predicted"/>
<dbReference type="Gene3D" id="3.60.10.10">
    <property type="entry name" value="Endonuclease/exonuclease/phosphatase"/>
    <property type="match status" value="1"/>
</dbReference>
<dbReference type="InterPro" id="IPR005135">
    <property type="entry name" value="Endo/exonuclease/phosphatase"/>
</dbReference>
<dbReference type="Gene3D" id="3.30.420.10">
    <property type="entry name" value="Ribonuclease H-like superfamily/Ribonuclease H"/>
    <property type="match status" value="1"/>
</dbReference>
<dbReference type="SUPFAM" id="SSF53098">
    <property type="entry name" value="Ribonuclease H-like"/>
    <property type="match status" value="1"/>
</dbReference>
<dbReference type="WBParaSite" id="maker-uti_cns_0009372-snap-gene-0.5-mRNA-1">
    <property type="protein sequence ID" value="maker-uti_cns_0009372-snap-gene-0.5-mRNA-1"/>
    <property type="gene ID" value="maker-uti_cns_0009372-snap-gene-0.5"/>
</dbReference>
<feature type="region of interest" description="Disordered" evidence="1">
    <location>
        <begin position="859"/>
        <end position="943"/>
    </location>
</feature>
<dbReference type="Proteomes" id="UP000095280">
    <property type="component" value="Unplaced"/>
</dbReference>
<accession>A0A1I8I140</accession>
<feature type="domain" description="RNase H type-1" evidence="3">
    <location>
        <begin position="621"/>
        <end position="736"/>
    </location>
</feature>